<keyword evidence="3" id="KW-1185">Reference proteome</keyword>
<dbReference type="EMBL" id="KI925456">
    <property type="protein sequence ID" value="ETW84962.1"/>
    <property type="molecule type" value="Genomic_DNA"/>
</dbReference>
<dbReference type="OrthoDB" id="343070at2759"/>
<feature type="compositionally biased region" description="Pro residues" evidence="1">
    <location>
        <begin position="235"/>
        <end position="250"/>
    </location>
</feature>
<accession>W4KGJ1</accession>
<organism evidence="2 3">
    <name type="scientific">Heterobasidion irregulare (strain TC 32-1)</name>
    <dbReference type="NCBI Taxonomy" id="747525"/>
    <lineage>
        <taxon>Eukaryota</taxon>
        <taxon>Fungi</taxon>
        <taxon>Dikarya</taxon>
        <taxon>Basidiomycota</taxon>
        <taxon>Agaricomycotina</taxon>
        <taxon>Agaricomycetes</taxon>
        <taxon>Russulales</taxon>
        <taxon>Bondarzewiaceae</taxon>
        <taxon>Heterobasidion</taxon>
        <taxon>Heterobasidion annosum species complex</taxon>
    </lineage>
</organism>
<dbReference type="InParanoid" id="W4KGJ1"/>
<evidence type="ECO:0000256" key="1">
    <source>
        <dbReference type="SAM" id="MobiDB-lite"/>
    </source>
</evidence>
<dbReference type="AlphaFoldDB" id="W4KGJ1"/>
<name>W4KGJ1_HETIT</name>
<feature type="region of interest" description="Disordered" evidence="1">
    <location>
        <begin position="235"/>
        <end position="254"/>
    </location>
</feature>
<protein>
    <submittedName>
        <fullName evidence="2">Uncharacterized protein</fullName>
    </submittedName>
</protein>
<feature type="region of interest" description="Disordered" evidence="1">
    <location>
        <begin position="198"/>
        <end position="217"/>
    </location>
</feature>
<reference evidence="2 3" key="1">
    <citation type="journal article" date="2012" name="New Phytol.">
        <title>Insight into trade-off between wood decay and parasitism from the genome of a fungal forest pathogen.</title>
        <authorList>
            <person name="Olson A."/>
            <person name="Aerts A."/>
            <person name="Asiegbu F."/>
            <person name="Belbahri L."/>
            <person name="Bouzid O."/>
            <person name="Broberg A."/>
            <person name="Canback B."/>
            <person name="Coutinho P.M."/>
            <person name="Cullen D."/>
            <person name="Dalman K."/>
            <person name="Deflorio G."/>
            <person name="van Diepen L.T."/>
            <person name="Dunand C."/>
            <person name="Duplessis S."/>
            <person name="Durling M."/>
            <person name="Gonthier P."/>
            <person name="Grimwood J."/>
            <person name="Fossdal C.G."/>
            <person name="Hansson D."/>
            <person name="Henrissat B."/>
            <person name="Hietala A."/>
            <person name="Himmelstrand K."/>
            <person name="Hoffmeister D."/>
            <person name="Hogberg N."/>
            <person name="James T.Y."/>
            <person name="Karlsson M."/>
            <person name="Kohler A."/>
            <person name="Kues U."/>
            <person name="Lee Y.H."/>
            <person name="Lin Y.C."/>
            <person name="Lind M."/>
            <person name="Lindquist E."/>
            <person name="Lombard V."/>
            <person name="Lucas S."/>
            <person name="Lunden K."/>
            <person name="Morin E."/>
            <person name="Murat C."/>
            <person name="Park J."/>
            <person name="Raffaello T."/>
            <person name="Rouze P."/>
            <person name="Salamov A."/>
            <person name="Schmutz J."/>
            <person name="Solheim H."/>
            <person name="Stahlberg J."/>
            <person name="Velez H."/>
            <person name="de Vries R.P."/>
            <person name="Wiebenga A."/>
            <person name="Woodward S."/>
            <person name="Yakovlev I."/>
            <person name="Garbelotto M."/>
            <person name="Martin F."/>
            <person name="Grigoriev I.V."/>
            <person name="Stenlid J."/>
        </authorList>
    </citation>
    <scope>NUCLEOTIDE SEQUENCE [LARGE SCALE GENOMIC DNA]</scope>
    <source>
        <strain evidence="2 3">TC 32-1</strain>
    </source>
</reference>
<evidence type="ECO:0000313" key="3">
    <source>
        <dbReference type="Proteomes" id="UP000030671"/>
    </source>
</evidence>
<proteinExistence type="predicted"/>
<dbReference type="Proteomes" id="UP000030671">
    <property type="component" value="Unassembled WGS sequence"/>
</dbReference>
<dbReference type="KEGG" id="hir:HETIRDRAFT_450266"/>
<sequence length="353" mass="37498">MLSPHPLPSPLLSLFSSTSTTSVSAPSSLNDCSAPTLSHDAWSKATILSRKVEHIEEKNNEQMVIEAEEGRAVRRSRCLCSARPLDATLYFPLSLLDAMQAQHRAFVLSDTLTHNCDLLRHTYHLGYSTPLTLILPLSPSQFSVSRLPPPEPAPWDQGPRVLPAPIIDLTDPDPDTPPHAHAPSYFNTRSTHTASASLLAPNLPRSPPRSPDDPACSSCPALPCPAPPCPALPRPAPPPLPDQTPPPPFVSPLTPLASLDTSPASTHAPVPVTPPCCRSRCLPRPARQIFAYAYTKERDTLKSMLARTGGGASAEPYVSGTGSWTGSGGVNGAAGSVASELQEVVPESELAEI</sequence>
<feature type="region of interest" description="Disordered" evidence="1">
    <location>
        <begin position="143"/>
        <end position="187"/>
    </location>
</feature>
<dbReference type="HOGENOM" id="CLU_785402_0_0_1"/>
<dbReference type="GeneID" id="20676019"/>
<dbReference type="STRING" id="747525.W4KGJ1"/>
<dbReference type="RefSeq" id="XP_009544583.1">
    <property type="nucleotide sequence ID" value="XM_009546288.1"/>
</dbReference>
<evidence type="ECO:0000313" key="2">
    <source>
        <dbReference type="EMBL" id="ETW84962.1"/>
    </source>
</evidence>
<gene>
    <name evidence="2" type="ORF">HETIRDRAFT_450266</name>
</gene>